<dbReference type="GO" id="GO:0009307">
    <property type="term" value="P:DNA restriction-modification system"/>
    <property type="evidence" value="ECO:0007669"/>
    <property type="project" value="UniProtKB-KW"/>
</dbReference>
<evidence type="ECO:0000313" key="9">
    <source>
        <dbReference type="EMBL" id="TGY34621.1"/>
    </source>
</evidence>
<keyword evidence="3" id="KW-0489">Methyltransferase</keyword>
<evidence type="ECO:0000256" key="2">
    <source>
        <dbReference type="ARBA" id="ARBA00011900"/>
    </source>
</evidence>
<evidence type="ECO:0000256" key="3">
    <source>
        <dbReference type="ARBA" id="ARBA00022603"/>
    </source>
</evidence>
<dbReference type="AlphaFoldDB" id="A0A4S2D187"/>
<feature type="domain" description="DNA methylase adenine-specific" evidence="8">
    <location>
        <begin position="167"/>
        <end position="463"/>
    </location>
</feature>
<comment type="catalytic activity">
    <reaction evidence="7">
        <text>a 2'-deoxyadenosine in DNA + S-adenosyl-L-methionine = an N(6)-methyl-2'-deoxyadenosine in DNA + S-adenosyl-L-homocysteine + H(+)</text>
        <dbReference type="Rhea" id="RHEA:15197"/>
        <dbReference type="Rhea" id="RHEA-COMP:12418"/>
        <dbReference type="Rhea" id="RHEA-COMP:12419"/>
        <dbReference type="ChEBI" id="CHEBI:15378"/>
        <dbReference type="ChEBI" id="CHEBI:57856"/>
        <dbReference type="ChEBI" id="CHEBI:59789"/>
        <dbReference type="ChEBI" id="CHEBI:90615"/>
        <dbReference type="ChEBI" id="CHEBI:90616"/>
        <dbReference type="EC" id="2.1.1.72"/>
    </reaction>
</comment>
<evidence type="ECO:0000256" key="4">
    <source>
        <dbReference type="ARBA" id="ARBA00022679"/>
    </source>
</evidence>
<evidence type="ECO:0000259" key="8">
    <source>
        <dbReference type="Pfam" id="PF02384"/>
    </source>
</evidence>
<gene>
    <name evidence="9" type="ORF">E5352_09270</name>
</gene>
<evidence type="ECO:0000256" key="6">
    <source>
        <dbReference type="ARBA" id="ARBA00022747"/>
    </source>
</evidence>
<dbReference type="SUPFAM" id="SSF53335">
    <property type="entry name" value="S-adenosyl-L-methionine-dependent methyltransferases"/>
    <property type="match status" value="1"/>
</dbReference>
<dbReference type="GO" id="GO:0032259">
    <property type="term" value="P:methylation"/>
    <property type="evidence" value="ECO:0007669"/>
    <property type="project" value="UniProtKB-KW"/>
</dbReference>
<dbReference type="EC" id="2.1.1.72" evidence="2"/>
<evidence type="ECO:0000313" key="10">
    <source>
        <dbReference type="Proteomes" id="UP000306631"/>
    </source>
</evidence>
<dbReference type="PANTHER" id="PTHR42933">
    <property type="entry name" value="SLR6095 PROTEIN"/>
    <property type="match status" value="1"/>
</dbReference>
<dbReference type="GO" id="GO:0008170">
    <property type="term" value="F:N-methyltransferase activity"/>
    <property type="evidence" value="ECO:0007669"/>
    <property type="project" value="InterPro"/>
</dbReference>
<sequence length="504" mass="54406">MNAIPAARGAGPHATLAALTSACDTLADARDRQATVHLVLALLMLKIASDNQALASTPVASALSPLDWSPLAPGAQQLDVPANARFERLHRQRFVAGNRQRLFAALQDLATANPAALAGVLTPLRLEAALPPGQDHQEAALSHLLGRMAVPALDFRCLRGGHRRDIGAAVDRLLDRTASSPAETSDGHVPDPLAHLMAALLDPGEDDTICDPGSRSGALLLACAQWARTHHGACRHVVYGRERDQVQWARARMRLMLHGEDTHGLIRGEPLEQPLAGDGGPQRVQVCLSRPAFDLSWNPAIAARDPHGRFAFGLPPRQRGHLAWIQHMLHALDPQQGRMAIVVPHGVLFRSGEEAAIRQRLLDAHLLETVIGLPDRLFAGQPVATALLVLRRTRDDTDVLFIDARGAACRGRRGPKLPADLVARVISTCQQRVSLPGFSHRATPDELVRHEGSLSIARYLADAQDTAPADTAALRDERRALCRTLSQIGQHIDADLRGLAPDRP</sequence>
<evidence type="ECO:0000256" key="1">
    <source>
        <dbReference type="ARBA" id="ARBA00006594"/>
    </source>
</evidence>
<proteinExistence type="inferred from homology"/>
<name>A0A4S2D187_STEMA</name>
<keyword evidence="4" id="KW-0808">Transferase</keyword>
<evidence type="ECO:0000256" key="5">
    <source>
        <dbReference type="ARBA" id="ARBA00022691"/>
    </source>
</evidence>
<keyword evidence="6" id="KW-0680">Restriction system</keyword>
<dbReference type="InterPro" id="IPR051537">
    <property type="entry name" value="DNA_Adenine_Mtase"/>
</dbReference>
<reference evidence="9 10" key="1">
    <citation type="submission" date="2019-04" db="EMBL/GenBank/DDBJ databases">
        <title>Microbes associate with the intestines of laboratory mice.</title>
        <authorList>
            <person name="Navarre W."/>
            <person name="Wong E."/>
            <person name="Huang K."/>
            <person name="Tropini C."/>
            <person name="Ng K."/>
            <person name="Yu B."/>
        </authorList>
    </citation>
    <scope>NUCLEOTIDE SEQUENCE [LARGE SCALE GENOMIC DNA]</scope>
    <source>
        <strain evidence="9 10">NM62_B4-13</strain>
    </source>
</reference>
<dbReference type="InterPro" id="IPR003356">
    <property type="entry name" value="DNA_methylase_A-5"/>
</dbReference>
<evidence type="ECO:0000256" key="7">
    <source>
        <dbReference type="ARBA" id="ARBA00047942"/>
    </source>
</evidence>
<dbReference type="Proteomes" id="UP000306631">
    <property type="component" value="Unassembled WGS sequence"/>
</dbReference>
<dbReference type="GO" id="GO:0009007">
    <property type="term" value="F:site-specific DNA-methyltransferase (adenine-specific) activity"/>
    <property type="evidence" value="ECO:0007669"/>
    <property type="project" value="UniProtKB-EC"/>
</dbReference>
<dbReference type="GO" id="GO:0003677">
    <property type="term" value="F:DNA binding"/>
    <property type="evidence" value="ECO:0007669"/>
    <property type="project" value="InterPro"/>
</dbReference>
<organism evidence="9 10">
    <name type="scientific">Stenotrophomonas maltophilia</name>
    <name type="common">Pseudomonas maltophilia</name>
    <name type="synonym">Xanthomonas maltophilia</name>
    <dbReference type="NCBI Taxonomy" id="40324"/>
    <lineage>
        <taxon>Bacteria</taxon>
        <taxon>Pseudomonadati</taxon>
        <taxon>Pseudomonadota</taxon>
        <taxon>Gammaproteobacteria</taxon>
        <taxon>Lysobacterales</taxon>
        <taxon>Lysobacteraceae</taxon>
        <taxon>Stenotrophomonas</taxon>
        <taxon>Stenotrophomonas maltophilia group</taxon>
    </lineage>
</organism>
<protein>
    <recommendedName>
        <fullName evidence="2">site-specific DNA-methyltransferase (adenine-specific)</fullName>
        <ecNumber evidence="2">2.1.1.72</ecNumber>
    </recommendedName>
</protein>
<accession>A0A4S2D187</accession>
<dbReference type="RefSeq" id="WP_136004660.1">
    <property type="nucleotide sequence ID" value="NZ_SRYW01000006.1"/>
</dbReference>
<comment type="caution">
    <text evidence="9">The sequence shown here is derived from an EMBL/GenBank/DDBJ whole genome shotgun (WGS) entry which is preliminary data.</text>
</comment>
<dbReference type="Gene3D" id="3.40.50.150">
    <property type="entry name" value="Vaccinia Virus protein VP39"/>
    <property type="match status" value="1"/>
</dbReference>
<keyword evidence="5" id="KW-0949">S-adenosyl-L-methionine</keyword>
<dbReference type="PANTHER" id="PTHR42933:SF3">
    <property type="entry name" value="TYPE I RESTRICTION ENZYME MJAVIII METHYLASE SUBUNIT"/>
    <property type="match status" value="1"/>
</dbReference>
<dbReference type="OrthoDB" id="9784823at2"/>
<dbReference type="InterPro" id="IPR029063">
    <property type="entry name" value="SAM-dependent_MTases_sf"/>
</dbReference>
<dbReference type="EMBL" id="SRYW01000006">
    <property type="protein sequence ID" value="TGY34621.1"/>
    <property type="molecule type" value="Genomic_DNA"/>
</dbReference>
<comment type="similarity">
    <text evidence="1">Belongs to the N(4)/N(6)-methyltransferase family.</text>
</comment>
<dbReference type="Pfam" id="PF02384">
    <property type="entry name" value="N6_Mtase"/>
    <property type="match status" value="1"/>
</dbReference>